<organism evidence="1 2">
    <name type="scientific">Nocardia abscessus</name>
    <dbReference type="NCBI Taxonomy" id="120957"/>
    <lineage>
        <taxon>Bacteria</taxon>
        <taxon>Bacillati</taxon>
        <taxon>Actinomycetota</taxon>
        <taxon>Actinomycetes</taxon>
        <taxon>Mycobacteriales</taxon>
        <taxon>Nocardiaceae</taxon>
        <taxon>Nocardia</taxon>
    </lineage>
</organism>
<keyword evidence="2" id="KW-1185">Reference proteome</keyword>
<evidence type="ECO:0000313" key="1">
    <source>
        <dbReference type="EMBL" id="MBF6224786.1"/>
    </source>
</evidence>
<name>A0ABS0C4Z8_9NOCA</name>
<sequence>MAGPTGLDWAWATSTGGALSKEQRRKVAVATARTLPAMVPNRVRLALGRRGRGKLEFAGLRLPDSELAVAAETEAREVLSPHVLDHSLRAYYFGRVLADLDGATYDDELVYVSCLLHDLQLEHPTPGRCFAVAGGERAATLALGAGATPERADAIGAAIAAHITPGVADDLSDPGGFVSAGASVDVLGTRLAELDRDWVAELLRRHPRQEFKRHVVAAFRAEAKAMPAGRIHWLNRAGFLMMIRMSPFPE</sequence>
<dbReference type="EMBL" id="JADLRE010000004">
    <property type="protein sequence ID" value="MBF6224786.1"/>
    <property type="molecule type" value="Genomic_DNA"/>
</dbReference>
<dbReference type="PANTHER" id="PTHR35569">
    <property type="entry name" value="CYANAMIDE HYDRATASE DDI2-RELATED"/>
    <property type="match status" value="1"/>
</dbReference>
<accession>A0ABS0C4Z8</accession>
<evidence type="ECO:0000313" key="2">
    <source>
        <dbReference type="Proteomes" id="UP000807309"/>
    </source>
</evidence>
<gene>
    <name evidence="1" type="ORF">IU470_06645</name>
</gene>
<comment type="caution">
    <text evidence="1">The sequence shown here is derived from an EMBL/GenBank/DDBJ whole genome shotgun (WGS) entry which is preliminary data.</text>
</comment>
<dbReference type="CDD" id="cd00077">
    <property type="entry name" value="HDc"/>
    <property type="match status" value="1"/>
</dbReference>
<reference evidence="1 2" key="1">
    <citation type="submission" date="2020-10" db="EMBL/GenBank/DDBJ databases">
        <title>Identification of Nocardia species via Next-generation sequencing and recognition of intraspecies genetic diversity.</title>
        <authorList>
            <person name="Li P."/>
            <person name="Li P."/>
            <person name="Lu B."/>
        </authorList>
    </citation>
    <scope>NUCLEOTIDE SEQUENCE [LARGE SCALE GENOMIC DNA]</scope>
    <source>
        <strain evidence="1 2">N-11</strain>
    </source>
</reference>
<dbReference type="SUPFAM" id="SSF109604">
    <property type="entry name" value="HD-domain/PDEase-like"/>
    <property type="match status" value="1"/>
</dbReference>
<proteinExistence type="predicted"/>
<dbReference type="Proteomes" id="UP000807309">
    <property type="component" value="Unassembled WGS sequence"/>
</dbReference>
<protein>
    <submittedName>
        <fullName evidence="1">Phosphohydrolase</fullName>
    </submittedName>
</protein>
<dbReference type="RefSeq" id="WP_195032104.1">
    <property type="nucleotide sequence ID" value="NZ_JADLRE010000004.1"/>
</dbReference>
<dbReference type="InterPro" id="IPR003607">
    <property type="entry name" value="HD/PDEase_dom"/>
</dbReference>
<dbReference type="PANTHER" id="PTHR35569:SF1">
    <property type="entry name" value="CYANAMIDE HYDRATASE DDI2-RELATED"/>
    <property type="match status" value="1"/>
</dbReference>
<dbReference type="Gene3D" id="1.10.3210.10">
    <property type="entry name" value="Hypothetical protein af1432"/>
    <property type="match status" value="1"/>
</dbReference>